<dbReference type="SUPFAM" id="SSF109604">
    <property type="entry name" value="HD-domain/PDEase-like"/>
    <property type="match status" value="1"/>
</dbReference>
<keyword evidence="1" id="KW-0378">Hydrolase</keyword>
<dbReference type="GO" id="GO:0031125">
    <property type="term" value="P:rRNA 3'-end processing"/>
    <property type="evidence" value="ECO:0007669"/>
    <property type="project" value="TreeGrafter"/>
</dbReference>
<dbReference type="SMART" id="SM00471">
    <property type="entry name" value="HDc"/>
    <property type="match status" value="1"/>
</dbReference>
<dbReference type="Proteomes" id="UP000062260">
    <property type="component" value="Chromosome"/>
</dbReference>
<dbReference type="InterPro" id="IPR050798">
    <property type="entry name" value="YhaM_exoribonuc/phosphodiest"/>
</dbReference>
<dbReference type="PANTHER" id="PTHR37294:SF1">
    <property type="entry name" value="3'-5' EXORIBONUCLEASE YHAM"/>
    <property type="match status" value="1"/>
</dbReference>
<evidence type="ECO:0000313" key="4">
    <source>
        <dbReference type="EMBL" id="AMC00060.1"/>
    </source>
</evidence>
<dbReference type="InterPro" id="IPR004365">
    <property type="entry name" value="NA-bd_OB_tRNA"/>
</dbReference>
<dbReference type="FunFam" id="1.10.3210.10:FF:000008">
    <property type="entry name" value="3'-5' exoribonuclease YhaM"/>
    <property type="match status" value="1"/>
</dbReference>
<dbReference type="InterPro" id="IPR012340">
    <property type="entry name" value="NA-bd_OB-fold"/>
</dbReference>
<dbReference type="CDD" id="cd00077">
    <property type="entry name" value="HDc"/>
    <property type="match status" value="1"/>
</dbReference>
<dbReference type="PANTHER" id="PTHR37294">
    <property type="entry name" value="3'-5' EXORIBONUCLEASE YHAM"/>
    <property type="match status" value="1"/>
</dbReference>
<evidence type="ECO:0000256" key="1">
    <source>
        <dbReference type="ARBA" id="ARBA00022801"/>
    </source>
</evidence>
<dbReference type="GO" id="GO:0004527">
    <property type="term" value="F:exonuclease activity"/>
    <property type="evidence" value="ECO:0007669"/>
    <property type="project" value="UniProtKB-KW"/>
</dbReference>
<reference evidence="5" key="2">
    <citation type="submission" date="2016-01" db="EMBL/GenBank/DDBJ databases">
        <title>Six Aerococcus type strain genome sequencing and assembly using PacBio and Illumina Hiseq.</title>
        <authorList>
            <person name="Carkaci D."/>
            <person name="Dargis R."/>
            <person name="Nielsen X.C."/>
            <person name="Skovgaard O."/>
            <person name="Fuursted K."/>
            <person name="Christensen J.J."/>
        </authorList>
    </citation>
    <scope>NUCLEOTIDE SEQUENCE [LARGE SCALE GENOMIC DNA]</scope>
    <source>
        <strain evidence="5">CCUG42038B</strain>
    </source>
</reference>
<feature type="domain" description="HD" evidence="3">
    <location>
        <begin position="145"/>
        <end position="266"/>
    </location>
</feature>
<evidence type="ECO:0000313" key="5">
    <source>
        <dbReference type="Proteomes" id="UP000062260"/>
    </source>
</evidence>
<evidence type="ECO:0000256" key="2">
    <source>
        <dbReference type="ARBA" id="ARBA00022839"/>
    </source>
</evidence>
<dbReference type="Pfam" id="PF01336">
    <property type="entry name" value="tRNA_anti-codon"/>
    <property type="match status" value="1"/>
</dbReference>
<gene>
    <name evidence="4" type="ORF">AWM75_06125</name>
</gene>
<reference evidence="4 5" key="1">
    <citation type="journal article" date="2016" name="Genome Announc.">
        <title>Complete Genome Sequences of Aerococcus christensenii CCUG 28831T, Aerococcus sanguinicola CCUG 43001T, Aerococcus urinae CCUG 36881T, Aerococcus urinaeequi CCUG 28094T, Aerococcus urinaehominis CCUG 42038 BT, and Aerococcus viridans CCUG 4311T.</title>
        <authorList>
            <person name="Carkaci D."/>
            <person name="Dargis R."/>
            <person name="Nielsen X.C."/>
            <person name="Skovgaard O."/>
            <person name="Fuursted K."/>
            <person name="Christensen J.J."/>
        </authorList>
    </citation>
    <scope>NUCLEOTIDE SEQUENCE [LARGE SCALE GENOMIC DNA]</scope>
    <source>
        <strain evidence="4 5">CCUG42038B</strain>
    </source>
</reference>
<dbReference type="Gene3D" id="2.40.50.140">
    <property type="entry name" value="Nucleic acid-binding proteins"/>
    <property type="match status" value="1"/>
</dbReference>
<dbReference type="CDD" id="cd04492">
    <property type="entry name" value="YhaM_OBF_like"/>
    <property type="match status" value="1"/>
</dbReference>
<dbReference type="GO" id="GO:0003676">
    <property type="term" value="F:nucleic acid binding"/>
    <property type="evidence" value="ECO:0007669"/>
    <property type="project" value="InterPro"/>
</dbReference>
<dbReference type="PROSITE" id="PS51831">
    <property type="entry name" value="HD"/>
    <property type="match status" value="1"/>
</dbReference>
<dbReference type="KEGG" id="auh:AWM75_06125"/>
<dbReference type="Gene3D" id="1.10.3210.10">
    <property type="entry name" value="Hypothetical protein af1432"/>
    <property type="match status" value="1"/>
</dbReference>
<sequence>MYLLIKLAEVRQDRNGNNYIAFTFQDRSGSIEGKYWNASDQDIAHFQSGLVAKVAGRRELYNGQPQVRINSIRLAEADEPQDPGEFIQAGPMTKSEMVEEVNQILAEINEPTIKKIVRHILNQHVEGFLSYPAAKKHHHAFYGGLAFHTISMLRLAQHIANQYPTVDKSLLYAGTLIHDIGKTIELSDPLTTEYTLKGNLIGHISLVDELITETCLALDIDQNQEVVILLKHMVLSHHGKQEWGSPVVPHLLEAEILHHIDNLDASIQMMLTALDQTKPGEFSPRVYGLDGRNFYRPNSYQEQID</sequence>
<dbReference type="InterPro" id="IPR006674">
    <property type="entry name" value="HD_domain"/>
</dbReference>
<evidence type="ECO:0000259" key="3">
    <source>
        <dbReference type="PROSITE" id="PS51831"/>
    </source>
</evidence>
<organism evidence="4 5">
    <name type="scientific">Aerococcus urinaehominis</name>
    <dbReference type="NCBI Taxonomy" id="128944"/>
    <lineage>
        <taxon>Bacteria</taxon>
        <taxon>Bacillati</taxon>
        <taxon>Bacillota</taxon>
        <taxon>Bacilli</taxon>
        <taxon>Lactobacillales</taxon>
        <taxon>Aerococcaceae</taxon>
        <taxon>Aerococcus</taxon>
    </lineage>
</organism>
<name>A0A120IB39_9LACT</name>
<keyword evidence="2 4" id="KW-0269">Exonuclease</keyword>
<dbReference type="STRING" id="128944.AWM75_06125"/>
<dbReference type="EMBL" id="CP014163">
    <property type="protein sequence ID" value="AMC00060.1"/>
    <property type="molecule type" value="Genomic_DNA"/>
</dbReference>
<protein>
    <submittedName>
        <fullName evidence="4">3'-5' exonuclease</fullName>
    </submittedName>
</protein>
<accession>A0A120IB39</accession>
<proteinExistence type="predicted"/>
<dbReference type="Pfam" id="PF01966">
    <property type="entry name" value="HD"/>
    <property type="match status" value="1"/>
</dbReference>
<dbReference type="AlphaFoldDB" id="A0A120IB39"/>
<keyword evidence="5" id="KW-1185">Reference proteome</keyword>
<dbReference type="InterPro" id="IPR003607">
    <property type="entry name" value="HD/PDEase_dom"/>
</dbReference>
<keyword evidence="2 4" id="KW-0540">Nuclease</keyword>